<feature type="region of interest" description="Disordered" evidence="1">
    <location>
        <begin position="24"/>
        <end position="59"/>
    </location>
</feature>
<keyword evidence="2" id="KW-0732">Signal</keyword>
<sequence>MTRGALAATAVAVTALIAGCGGGSNGSPAPAGSSGSITSTAHPTASAAPGTGAKPAPVPITDELGKKLCDAISPQLSDWRVQGPTLGRVALNITVHEWAVQNGGINLQVLADKPVVDRITRKNCSDIRTEALKALELQDLASGIAF</sequence>
<evidence type="ECO:0008006" key="5">
    <source>
        <dbReference type="Google" id="ProtNLM"/>
    </source>
</evidence>
<evidence type="ECO:0000313" key="3">
    <source>
        <dbReference type="EMBL" id="RDI65193.1"/>
    </source>
</evidence>
<dbReference type="Proteomes" id="UP000254869">
    <property type="component" value="Unassembled WGS sequence"/>
</dbReference>
<comment type="caution">
    <text evidence="3">The sequence shown here is derived from an EMBL/GenBank/DDBJ whole genome shotgun (WGS) entry which is preliminary data.</text>
</comment>
<dbReference type="AlphaFoldDB" id="A0A370I386"/>
<organism evidence="3 4">
    <name type="scientific">Nocardia pseudobrasiliensis</name>
    <dbReference type="NCBI Taxonomy" id="45979"/>
    <lineage>
        <taxon>Bacteria</taxon>
        <taxon>Bacillati</taxon>
        <taxon>Actinomycetota</taxon>
        <taxon>Actinomycetes</taxon>
        <taxon>Mycobacteriales</taxon>
        <taxon>Nocardiaceae</taxon>
        <taxon>Nocardia</taxon>
    </lineage>
</organism>
<keyword evidence="4" id="KW-1185">Reference proteome</keyword>
<evidence type="ECO:0000256" key="1">
    <source>
        <dbReference type="SAM" id="MobiDB-lite"/>
    </source>
</evidence>
<dbReference type="EMBL" id="QQBC01000006">
    <property type="protein sequence ID" value="RDI65193.1"/>
    <property type="molecule type" value="Genomic_DNA"/>
</dbReference>
<dbReference type="PROSITE" id="PS51257">
    <property type="entry name" value="PROKAR_LIPOPROTEIN"/>
    <property type="match status" value="1"/>
</dbReference>
<protein>
    <recommendedName>
        <fullName evidence="5">Lipoprotein</fullName>
    </recommendedName>
</protein>
<feature type="chain" id="PRO_5039647842" description="Lipoprotein" evidence="2">
    <location>
        <begin position="21"/>
        <end position="146"/>
    </location>
</feature>
<gene>
    <name evidence="3" type="ORF">DFR76_10662</name>
</gene>
<feature type="compositionally biased region" description="Low complexity" evidence="1">
    <location>
        <begin position="26"/>
        <end position="55"/>
    </location>
</feature>
<dbReference type="STRING" id="1210086.GCA_001613105_07220"/>
<reference evidence="3 4" key="1">
    <citation type="submission" date="2018-07" db="EMBL/GenBank/DDBJ databases">
        <title>Genomic Encyclopedia of Type Strains, Phase IV (KMG-IV): sequencing the most valuable type-strain genomes for metagenomic binning, comparative biology and taxonomic classification.</title>
        <authorList>
            <person name="Goeker M."/>
        </authorList>
    </citation>
    <scope>NUCLEOTIDE SEQUENCE [LARGE SCALE GENOMIC DNA]</scope>
    <source>
        <strain evidence="3 4">DSM 44290</strain>
    </source>
</reference>
<proteinExistence type="predicted"/>
<evidence type="ECO:0000313" key="4">
    <source>
        <dbReference type="Proteomes" id="UP000254869"/>
    </source>
</evidence>
<dbReference type="RefSeq" id="WP_245997889.1">
    <property type="nucleotide sequence ID" value="NZ_QQBC01000006.1"/>
</dbReference>
<evidence type="ECO:0000256" key="2">
    <source>
        <dbReference type="SAM" id="SignalP"/>
    </source>
</evidence>
<accession>A0A370I386</accession>
<feature type="signal peptide" evidence="2">
    <location>
        <begin position="1"/>
        <end position="20"/>
    </location>
</feature>
<name>A0A370I386_9NOCA</name>